<sequence length="242" mass="26029">MNNLMLTKRHLLGGIALASSAAVLAACNGKDDNKESAAKDANPGIDNTKTASTSDVPKSDGSVDVAKLMAPGALPEMSIGKADAPVTIVEYMSMTCPHCARFQKDTFPGIKTKYVDTGKVRYILREFPLDPVAAAAIMLARCAPPEQYFPFVDVLFQQQMSWAAADDKRASLMQMSKLAGFTQESFNACLTNQKLLDDVNAVREKGAKDFGVNATPTFFVNGARYAGEMTVDQMSAIIDSKL</sequence>
<dbReference type="Gene3D" id="3.40.30.10">
    <property type="entry name" value="Glutaredoxin"/>
    <property type="match status" value="1"/>
</dbReference>
<proteinExistence type="inferred from homology"/>
<evidence type="ECO:0000313" key="6">
    <source>
        <dbReference type="EMBL" id="MET3615088.1"/>
    </source>
</evidence>
<dbReference type="InterPro" id="IPR036249">
    <property type="entry name" value="Thioredoxin-like_sf"/>
</dbReference>
<comment type="similarity">
    <text evidence="2">Belongs to the thioredoxin family. DsbA subfamily.</text>
</comment>
<dbReference type="GO" id="GO:0016853">
    <property type="term" value="F:isomerase activity"/>
    <property type="evidence" value="ECO:0007669"/>
    <property type="project" value="UniProtKB-KW"/>
</dbReference>
<dbReference type="CDD" id="cd02972">
    <property type="entry name" value="DsbA_family"/>
    <property type="match status" value="1"/>
</dbReference>
<name>A0ABV2J2U3_9HYPH</name>
<dbReference type="InterPro" id="IPR013766">
    <property type="entry name" value="Thioredoxin_domain"/>
</dbReference>
<dbReference type="InterPro" id="IPR012336">
    <property type="entry name" value="Thioredoxin-like_fold"/>
</dbReference>
<feature type="region of interest" description="Disordered" evidence="3">
    <location>
        <begin position="32"/>
        <end position="60"/>
    </location>
</feature>
<dbReference type="PROSITE" id="PS51352">
    <property type="entry name" value="THIOREDOXIN_2"/>
    <property type="match status" value="1"/>
</dbReference>
<keyword evidence="7" id="KW-1185">Reference proteome</keyword>
<feature type="chain" id="PRO_5045689357" evidence="4">
    <location>
        <begin position="26"/>
        <end position="242"/>
    </location>
</feature>
<dbReference type="Proteomes" id="UP001549047">
    <property type="component" value="Unassembled WGS sequence"/>
</dbReference>
<evidence type="ECO:0000313" key="7">
    <source>
        <dbReference type="Proteomes" id="UP001549047"/>
    </source>
</evidence>
<dbReference type="PANTHER" id="PTHR13887">
    <property type="entry name" value="GLUTATHIONE S-TRANSFERASE KAPPA"/>
    <property type="match status" value="1"/>
</dbReference>
<organism evidence="6 7">
    <name type="scientific">Rhizobium aquaticum</name>
    <dbReference type="NCBI Taxonomy" id="1549636"/>
    <lineage>
        <taxon>Bacteria</taxon>
        <taxon>Pseudomonadati</taxon>
        <taxon>Pseudomonadota</taxon>
        <taxon>Alphaproteobacteria</taxon>
        <taxon>Hyphomicrobiales</taxon>
        <taxon>Rhizobiaceae</taxon>
        <taxon>Rhizobium/Agrobacterium group</taxon>
        <taxon>Rhizobium</taxon>
    </lineage>
</organism>
<reference evidence="6 7" key="1">
    <citation type="submission" date="2024-06" db="EMBL/GenBank/DDBJ databases">
        <title>Genomic Encyclopedia of Type Strains, Phase IV (KMG-IV): sequencing the most valuable type-strain genomes for metagenomic binning, comparative biology and taxonomic classification.</title>
        <authorList>
            <person name="Goeker M."/>
        </authorList>
    </citation>
    <scope>NUCLEOTIDE SEQUENCE [LARGE SCALE GENOMIC DNA]</scope>
    <source>
        <strain evidence="6 7">DSM 29780</strain>
    </source>
</reference>
<evidence type="ECO:0000256" key="4">
    <source>
        <dbReference type="SAM" id="SignalP"/>
    </source>
</evidence>
<feature type="compositionally biased region" description="Polar residues" evidence="3">
    <location>
        <begin position="45"/>
        <end position="56"/>
    </location>
</feature>
<feature type="signal peptide" evidence="4">
    <location>
        <begin position="1"/>
        <end position="25"/>
    </location>
</feature>
<dbReference type="PANTHER" id="PTHR13887:SF56">
    <property type="entry name" value="THIOREDOXIN-LIKE REDUCTASE RV2466C"/>
    <property type="match status" value="1"/>
</dbReference>
<evidence type="ECO:0000256" key="3">
    <source>
        <dbReference type="SAM" id="MobiDB-lite"/>
    </source>
</evidence>
<accession>A0ABV2J2U3</accession>
<keyword evidence="4" id="KW-0732">Signal</keyword>
<evidence type="ECO:0000256" key="2">
    <source>
        <dbReference type="ARBA" id="ARBA00005791"/>
    </source>
</evidence>
<protein>
    <submittedName>
        <fullName evidence="6">Protein-disulfide isomerase</fullName>
    </submittedName>
</protein>
<comment type="function">
    <text evidence="1">May be required for disulfide bond formation in some proteins.</text>
</comment>
<dbReference type="RefSeq" id="WP_354557581.1">
    <property type="nucleotide sequence ID" value="NZ_JBEPMB010000006.1"/>
</dbReference>
<dbReference type="EMBL" id="JBEPMB010000006">
    <property type="protein sequence ID" value="MET3615088.1"/>
    <property type="molecule type" value="Genomic_DNA"/>
</dbReference>
<keyword evidence="6" id="KW-0413">Isomerase</keyword>
<comment type="caution">
    <text evidence="6">The sequence shown here is derived from an EMBL/GenBank/DDBJ whole genome shotgun (WGS) entry which is preliminary data.</text>
</comment>
<evidence type="ECO:0000256" key="1">
    <source>
        <dbReference type="ARBA" id="ARBA00003565"/>
    </source>
</evidence>
<dbReference type="SUPFAM" id="SSF52833">
    <property type="entry name" value="Thioredoxin-like"/>
    <property type="match status" value="1"/>
</dbReference>
<gene>
    <name evidence="6" type="ORF">ABID16_003431</name>
</gene>
<dbReference type="Pfam" id="PF13462">
    <property type="entry name" value="Thioredoxin_4"/>
    <property type="match status" value="1"/>
</dbReference>
<evidence type="ECO:0000259" key="5">
    <source>
        <dbReference type="PROSITE" id="PS51352"/>
    </source>
</evidence>
<feature type="domain" description="Thioredoxin" evidence="5">
    <location>
        <begin position="45"/>
        <end position="242"/>
    </location>
</feature>
<dbReference type="Gene3D" id="1.10.40.80">
    <property type="match status" value="1"/>
</dbReference>